<evidence type="ECO:0000313" key="7">
    <source>
        <dbReference type="EMBL" id="KAL3782643.1"/>
    </source>
</evidence>
<feature type="region of interest" description="Disordered" evidence="5">
    <location>
        <begin position="1"/>
        <end position="29"/>
    </location>
</feature>
<evidence type="ECO:0000256" key="5">
    <source>
        <dbReference type="SAM" id="MobiDB-lite"/>
    </source>
</evidence>
<name>A0ABD3P5D6_9STRA</name>
<comment type="catalytic activity">
    <reaction evidence="1">
        <text>All bonds known to be hydrolyzed by this endopeptidase have arginine in P1 and an acidic residue in P4. P6 is often occupied by an acidic residue or by a hydroxy-amino-acid residue, the phosphorylation of which enhances cleavage.</text>
        <dbReference type="EC" id="3.4.22.49"/>
    </reaction>
</comment>
<reference evidence="7 8" key="1">
    <citation type="journal article" date="2020" name="G3 (Bethesda)">
        <title>Improved Reference Genome for Cyclotella cryptica CCMP332, a Model for Cell Wall Morphogenesis, Salinity Adaptation, and Lipid Production in Diatoms (Bacillariophyta).</title>
        <authorList>
            <person name="Roberts W.R."/>
            <person name="Downey K.M."/>
            <person name="Ruck E.C."/>
            <person name="Traller J.C."/>
            <person name="Alverson A.J."/>
        </authorList>
    </citation>
    <scope>NUCLEOTIDE SEQUENCE [LARGE SCALE GENOMIC DNA]</scope>
    <source>
        <strain evidence="7 8">CCMP332</strain>
    </source>
</reference>
<keyword evidence="3" id="KW-0378">Hydrolase</keyword>
<evidence type="ECO:0000256" key="2">
    <source>
        <dbReference type="ARBA" id="ARBA00012489"/>
    </source>
</evidence>
<keyword evidence="8" id="KW-1185">Reference proteome</keyword>
<accession>A0ABD3P5D6</accession>
<comment type="caution">
    <text evidence="7">The sequence shown here is derived from an EMBL/GenBank/DDBJ whole genome shotgun (WGS) entry which is preliminary data.</text>
</comment>
<dbReference type="Pfam" id="PF03568">
    <property type="entry name" value="Separin_C"/>
    <property type="match status" value="1"/>
</dbReference>
<dbReference type="EMBL" id="JABMIG020000280">
    <property type="protein sequence ID" value="KAL3782643.1"/>
    <property type="molecule type" value="Genomic_DNA"/>
</dbReference>
<dbReference type="PANTHER" id="PTHR12792">
    <property type="entry name" value="EXTRA SPINDLE POLES 1-RELATED"/>
    <property type="match status" value="1"/>
</dbReference>
<dbReference type="GO" id="GO:0098813">
    <property type="term" value="P:nuclear chromosome segregation"/>
    <property type="evidence" value="ECO:0007669"/>
    <property type="project" value="UniProtKB-ARBA"/>
</dbReference>
<keyword evidence="4" id="KW-0159">Chromosome partition</keyword>
<dbReference type="GO" id="GO:0016787">
    <property type="term" value="F:hydrolase activity"/>
    <property type="evidence" value="ECO:0007669"/>
    <property type="project" value="UniProtKB-KW"/>
</dbReference>
<dbReference type="PANTHER" id="PTHR12792:SF0">
    <property type="entry name" value="SEPARIN"/>
    <property type="match status" value="1"/>
</dbReference>
<protein>
    <recommendedName>
        <fullName evidence="2">separase</fullName>
        <ecNumber evidence="2">3.4.22.49</ecNumber>
    </recommendedName>
</protein>
<evidence type="ECO:0000256" key="4">
    <source>
        <dbReference type="ARBA" id="ARBA00022829"/>
    </source>
</evidence>
<feature type="compositionally biased region" description="Polar residues" evidence="5">
    <location>
        <begin position="67"/>
        <end position="82"/>
    </location>
</feature>
<feature type="domain" description="Peptidase C50" evidence="6">
    <location>
        <begin position="2065"/>
        <end position="2179"/>
    </location>
</feature>
<feature type="region of interest" description="Disordered" evidence="5">
    <location>
        <begin position="60"/>
        <end position="85"/>
    </location>
</feature>
<dbReference type="InterPro" id="IPR005314">
    <property type="entry name" value="Peptidase_C50"/>
</dbReference>
<evidence type="ECO:0000256" key="3">
    <source>
        <dbReference type="ARBA" id="ARBA00022801"/>
    </source>
</evidence>
<dbReference type="InterPro" id="IPR030397">
    <property type="entry name" value="SEPARIN_core_dom"/>
</dbReference>
<proteinExistence type="predicted"/>
<dbReference type="EC" id="3.4.22.49" evidence="2"/>
<evidence type="ECO:0000313" key="8">
    <source>
        <dbReference type="Proteomes" id="UP001516023"/>
    </source>
</evidence>
<dbReference type="GO" id="GO:0000280">
    <property type="term" value="P:nuclear division"/>
    <property type="evidence" value="ECO:0007669"/>
    <property type="project" value="UniProtKB-ARBA"/>
</dbReference>
<organism evidence="7 8">
    <name type="scientific">Cyclotella cryptica</name>
    <dbReference type="NCBI Taxonomy" id="29204"/>
    <lineage>
        <taxon>Eukaryota</taxon>
        <taxon>Sar</taxon>
        <taxon>Stramenopiles</taxon>
        <taxon>Ochrophyta</taxon>
        <taxon>Bacillariophyta</taxon>
        <taxon>Coscinodiscophyceae</taxon>
        <taxon>Thalassiosirophycidae</taxon>
        <taxon>Stephanodiscales</taxon>
        <taxon>Stephanodiscaceae</taxon>
        <taxon>Cyclotella</taxon>
    </lineage>
</organism>
<sequence>MPPKSALPHGTTPRPPRRKKATASSKKANHDTNINIDECDYRFGETAPVFTKSTNKVRANDREKENTINTTSADASTTVTKSQSRHHDEAMDSLNESMARVLLTSKYSNNSTTHTLRRIHRIELPVHPLPPEGYGVSITLSDEPRQPPLQTSLTALSSSFDADLHDLFTPPLIHAIEEASYSLRPTPSLLLEENSARLKRFVRTCLQRQHEHERGGQTPHWDWLRVSIHCLRAIHPTFVKDKALGIKLAFHCVVLAAAEGGEEKTKKKGGERQRVVEFGMLQLGAYEVLSRIVDDRCLASWEDMLTTVVDRKEDGGLSYRQMVKICVESGICASSVFLEMGLLGLAGDGTSGVGEVTNVVIPKEFHFVSSVVGACQKAGGPTYQSIVTRAVFPLLLELDVSDAIRHVKKIFRLFWDGARSVETRSGIDDTLRMACLHLQCLAVTILARFACEAFPSSKEEERKELVSLWDRASSSALKMVAVFDKGFDKLKGSKEMKSALLEVHSVAGGMLDNVWIQVYNDARKRSELMISPSSYYEYCAYRYVHQWKLLGSVDTIHSLEQLLRDKDVKYDTDKEDCLAAMASLSVVLLALEARVDMASSEERDSSSTLCEIVISNFDNVVIRNSPSSCQVRCRSMIMLLNLQGEASKIIASQSDSSWNEFSLSTMGYVMGRCIAPLETRLARLSDDPQRCLHLSLSASDNHAKAASFFDCAMKDSANDLKEKWNVECLGQLRMAFELLSPVVEDMEAGEVKSGSPTVLAVEVFAKTASLIGRNRFDSMDMASSIECQVYAVELLTKVASKGSNSGLFEKYQLSNRYTYLASALETNGNKEESCVALALAVWSAAKKNAHASTLLESKDNSFIADTVSEDILLFPGVIILDSQPPSDKITFVDGLAVLVNKLARACIEAFRSQRRENRNIISRDTMFAKSLQAMGSLTNVTSESKSIIKLSRLLDFIVWNCGAFTTSQALVLIRELLKCTAKVLKRTLTDADGCSEEIFSSLVHELNECSCLQVERLKSLVSPEDLRMIQSALHVEFAMYLADSHMLHFPKPHAFLQSNSAVNNAETVLIQHSLDQLQQSEELFSSAAEDSSSIRDFTFFAQWAAVHLQKAILFEHQWMHEQLDINEHGHQAENAVVQQYSATLEICNQATRKLVSTDDTIPHESVESLIATLQRLLCRFRLHGDPLSSSQCFVNLQNAYPFGRKSQRMFDSVSDFLWISSKFDDLASMLIRSCVFDSTPSAKSLLSEEVRQLIKGKEMMISNCIVDVMVSLSSHLSGTHTEGFFKSAHLEQSLQYVSESIESSLKSTESNPCHDVMDIRAMCVETEALLHLQSFVITTLMIRSKLLLNARQPECSIKTLHTCRVECKRMISMLRLVCNTVRTDLLDDKLIQVDDLLSMSLERMSIAFSSLGIRRKAEDSAILAVMKQKMMSFESPSMNNISFKDMLERLENLDGLYNFLPSIRTLIKMKSLSRSQDELSLESVPLNKINVGLPSPHSSISSSINRSRNLMTYDDSFRHQSDLKNKCNGFLSLAHQSIVGLAHQLETGNSSLIPLLTPIELELNLRIARNENNNSGTAAFLKRITTNPNSSPSCLADAYYDLGIEALEKARGGGELLKLWTSHAVVACDDGSVEDIDYESVTFHFTLQARNYFHCALRHANPAASNTTKKILRCLALATGPEDFSAFLIHASIGGASRSVVRDGIRTSTRGCQDFNSGGRLHNIFNLFDDETSNIEARNEAFQILLAEYSSALPKNWVVSGIALCPTGEILISSLRTSEYNEGNVSLETVCIFQQTSNVTDRLQSRSFHNDILCPLDELIERSQKQLRGINEEAQCEDYNDESTKRRWWNERHSIDSELHSLLQRAQNTYFGHDVSRRLLAACMDHECTNSSPSDDESSECSDLGPGNLASKFEEAELDVIRHFDDDVERVALKKLTVANLKEKLNEFGVGGARVQKMRKADLIDLVVAEMEKHFHRNQMIEEKERVSVEPSRDSSKIYHSTRNEVDEPCNILILDEHLHRLPLESMGMFANKAVSRMPSLPFVFAALSERQPVGSTFSIPQVDPNKVKFIIDPEQNLSETSSTINPALESMASTNGWDWKGCVGEMPTPDFMAAALTQENSLLLYCGHGGGEKFFSRSQVEDFINYCSEDESERRRGCCSTVVLMGCSSGKLKSVNSPKNNPPGHVYPMYYEPEGIALSYIYAGAPCVVGNLWDVTDRDIDRYCLTLLDDFFHQSTNNSSAPSLAKCVASARSACKLRYIVGSAPVCYGIPVQLQK</sequence>
<evidence type="ECO:0000256" key="1">
    <source>
        <dbReference type="ARBA" id="ARBA00000451"/>
    </source>
</evidence>
<dbReference type="Proteomes" id="UP001516023">
    <property type="component" value="Unassembled WGS sequence"/>
</dbReference>
<gene>
    <name evidence="7" type="ORF">HJC23_010152</name>
</gene>
<dbReference type="PROSITE" id="PS51700">
    <property type="entry name" value="SEPARIN"/>
    <property type="match status" value="1"/>
</dbReference>
<evidence type="ECO:0000259" key="6">
    <source>
        <dbReference type="PROSITE" id="PS51700"/>
    </source>
</evidence>